<evidence type="ECO:0000313" key="3">
    <source>
        <dbReference type="Proteomes" id="UP001445335"/>
    </source>
</evidence>
<proteinExistence type="predicted"/>
<evidence type="ECO:0000256" key="1">
    <source>
        <dbReference type="SAM" id="MobiDB-lite"/>
    </source>
</evidence>
<organism evidence="2 3">
    <name type="scientific">Elliptochloris bilobata</name>
    <dbReference type="NCBI Taxonomy" id="381761"/>
    <lineage>
        <taxon>Eukaryota</taxon>
        <taxon>Viridiplantae</taxon>
        <taxon>Chlorophyta</taxon>
        <taxon>core chlorophytes</taxon>
        <taxon>Trebouxiophyceae</taxon>
        <taxon>Trebouxiophyceae incertae sedis</taxon>
        <taxon>Elliptochloris clade</taxon>
        <taxon>Elliptochloris</taxon>
    </lineage>
</organism>
<sequence>MEAAATSTKAETQKLLYVAPTALDEHGKAVFGVPGPGHYQPATSFNGHSDAGRQVFPAAPAFTAGARLLAPHKLHLAHQFDCLVPRWTSPGPAAYAPVPAAHRSALPFGWSKREGDPRLYAVAGAVAERFGDCSPGPARYDVRGLCARAATATAAAVIGGGALQRLPPARSESPHGPYGAPDTMGEAAPSTFVLGPPAVFAPRGPRALSAARDRHEEGLKVYLGPGLDLPGAFLEDRARQPGPGEYGAPVSAVQARAPKEPVYSFTTGDRGLEPPPVPAMLREPAMETLGEEAVASSLQPHPATVFAPPPQRALPWQAAAETGSRGVAAGWQCRLEVALAWGPWAMLRAPGPGPAAYDVRERFAEGALGAKFGSASRALTLQDVASACHKVGIPGPGAYHAAESAVIQAPSAPAYPFGLRACPPQAASPDETPGPGAYSDGANVRWPFQPGVRIVRDGTHRSTYVPRCDSPGPVYLPLTPRRATRGVNMGRRASALRATPAHAARASWFPSAGGGREVLLGHDSPGPGYDVVGLACKVGSALARRRCSSSLGTFGRPTRRLMDAPASQGPPQDPLAGTSLRGPAGGALPGGSEAAARNPPGSCSGAGRFCRAGAFSFGTSQRSQILNVRF</sequence>
<protein>
    <submittedName>
        <fullName evidence="2">Uncharacterized protein</fullName>
    </submittedName>
</protein>
<dbReference type="PANTHER" id="PTHR21580">
    <property type="entry name" value="SHIPPO-1-RELATED"/>
    <property type="match status" value="1"/>
</dbReference>
<name>A0AAW1S6B1_9CHLO</name>
<feature type="region of interest" description="Disordered" evidence="1">
    <location>
        <begin position="553"/>
        <end position="600"/>
    </location>
</feature>
<accession>A0AAW1S6B1</accession>
<dbReference type="InterPro" id="IPR010736">
    <property type="entry name" value="SHIPPO-rpt"/>
</dbReference>
<gene>
    <name evidence="2" type="ORF">WJX81_003432</name>
</gene>
<evidence type="ECO:0000313" key="2">
    <source>
        <dbReference type="EMBL" id="KAK9840971.1"/>
    </source>
</evidence>
<dbReference type="Pfam" id="PF07004">
    <property type="entry name" value="SHIPPO-rpt"/>
    <property type="match status" value="2"/>
</dbReference>
<reference evidence="2 3" key="1">
    <citation type="journal article" date="2024" name="Nat. Commun.">
        <title>Phylogenomics reveals the evolutionary origins of lichenization in chlorophyte algae.</title>
        <authorList>
            <person name="Puginier C."/>
            <person name="Libourel C."/>
            <person name="Otte J."/>
            <person name="Skaloud P."/>
            <person name="Haon M."/>
            <person name="Grisel S."/>
            <person name="Petersen M."/>
            <person name="Berrin J.G."/>
            <person name="Delaux P.M."/>
            <person name="Dal Grande F."/>
            <person name="Keller J."/>
        </authorList>
    </citation>
    <scope>NUCLEOTIDE SEQUENCE [LARGE SCALE GENOMIC DNA]</scope>
    <source>
        <strain evidence="2 3">SAG 245.80</strain>
    </source>
</reference>
<comment type="caution">
    <text evidence="2">The sequence shown here is derived from an EMBL/GenBank/DDBJ whole genome shotgun (WGS) entry which is preliminary data.</text>
</comment>
<dbReference type="InterPro" id="IPR051291">
    <property type="entry name" value="CIMAP"/>
</dbReference>
<dbReference type="AlphaFoldDB" id="A0AAW1S6B1"/>
<keyword evidence="3" id="KW-1185">Reference proteome</keyword>
<dbReference type="Proteomes" id="UP001445335">
    <property type="component" value="Unassembled WGS sequence"/>
</dbReference>
<dbReference type="PANTHER" id="PTHR21580:SF28">
    <property type="entry name" value="BOREALIN N-TERMINAL DOMAIN-CONTAINING PROTEIN-RELATED"/>
    <property type="match status" value="1"/>
</dbReference>
<dbReference type="EMBL" id="JALJOU010000011">
    <property type="protein sequence ID" value="KAK9840971.1"/>
    <property type="molecule type" value="Genomic_DNA"/>
</dbReference>